<organism evidence="3 4">
    <name type="scientific">Halogeometricum borinquense</name>
    <dbReference type="NCBI Taxonomy" id="60847"/>
    <lineage>
        <taxon>Archaea</taxon>
        <taxon>Methanobacteriati</taxon>
        <taxon>Methanobacteriota</taxon>
        <taxon>Stenosarchaea group</taxon>
        <taxon>Halobacteria</taxon>
        <taxon>Halobacteriales</taxon>
        <taxon>Haloferacaceae</taxon>
        <taxon>Halogeometricum</taxon>
    </lineage>
</organism>
<proteinExistence type="predicted"/>
<accession>A0A482TBP4</accession>
<gene>
    <name evidence="3" type="ORF">ELS19_10375</name>
</gene>
<evidence type="ECO:0000256" key="1">
    <source>
        <dbReference type="ARBA" id="ARBA00022729"/>
    </source>
</evidence>
<keyword evidence="1" id="KW-0732">Signal</keyword>
<dbReference type="RefSeq" id="WP_129784702.1">
    <property type="nucleotide sequence ID" value="NZ_RZHH01000002.1"/>
</dbReference>
<feature type="compositionally biased region" description="Low complexity" evidence="2">
    <location>
        <begin position="176"/>
        <end position="192"/>
    </location>
</feature>
<feature type="region of interest" description="Disordered" evidence="2">
    <location>
        <begin position="176"/>
        <end position="206"/>
    </location>
</feature>
<reference evidence="3 4" key="1">
    <citation type="submission" date="2018-12" db="EMBL/GenBank/DDBJ databases">
        <title>Genome analysis provides insights into bioremediation potentialities of Halogeometricum borinquense strain N11.</title>
        <authorList>
            <person name="Najjari A."/>
            <person name="Youssef N."/>
            <person name="Fhoula I."/>
            <person name="Ben Dhia O."/>
            <person name="Mahjoubi M."/>
            <person name="Ouzari H.I."/>
            <person name="Cherif A."/>
        </authorList>
    </citation>
    <scope>NUCLEOTIDE SEQUENCE [LARGE SCALE GENOMIC DNA]</scope>
    <source>
        <strain evidence="3 4">N11</strain>
    </source>
</reference>
<protein>
    <submittedName>
        <fullName evidence="3">PGF-CTERM sorting domain-containing protein</fullName>
    </submittedName>
</protein>
<dbReference type="AlphaFoldDB" id="A0A482TBP4"/>
<dbReference type="Proteomes" id="UP000294028">
    <property type="component" value="Unassembled WGS sequence"/>
</dbReference>
<evidence type="ECO:0000313" key="3">
    <source>
        <dbReference type="EMBL" id="RYJ14317.1"/>
    </source>
</evidence>
<sequence length="266" mass="26649">MRSDATMPDVGTVRTATRWLAAGLALSVVVTGLAAPALAASDPTVVAGGTSVEEGEETTVDLTLTEAPDGVAGFALTVEMTNGDAATVVDAEVADEFGLGEVEGIADGTAVRLKAADLNKTVEPGASNVTLGSVTLRGQQAGETSLRVTIDRLDDNNGSSVNPRTDPGTLDVIDAAGGADDNDNAGAVTATASETGPDENTMTEMGVEPTRTDDASEETAVGAPTTNKVNEAADAGTASTEVPGFTVGTALVALVAALVMLSRWED</sequence>
<dbReference type="InterPro" id="IPR026371">
    <property type="entry name" value="PGF_CTERM"/>
</dbReference>
<evidence type="ECO:0000313" key="4">
    <source>
        <dbReference type="Proteomes" id="UP000294028"/>
    </source>
</evidence>
<dbReference type="NCBIfam" id="TIGR04126">
    <property type="entry name" value="PGF_CTERM"/>
    <property type="match status" value="1"/>
</dbReference>
<comment type="caution">
    <text evidence="3">The sequence shown here is derived from an EMBL/GenBank/DDBJ whole genome shotgun (WGS) entry which is preliminary data.</text>
</comment>
<dbReference type="GO" id="GO:0030115">
    <property type="term" value="C:S-layer"/>
    <property type="evidence" value="ECO:0007669"/>
    <property type="project" value="UniProtKB-SubCell"/>
</dbReference>
<name>A0A482TBP4_9EURY</name>
<dbReference type="EMBL" id="RZHH01000002">
    <property type="protein sequence ID" value="RYJ14317.1"/>
    <property type="molecule type" value="Genomic_DNA"/>
</dbReference>
<evidence type="ECO:0000256" key="2">
    <source>
        <dbReference type="SAM" id="MobiDB-lite"/>
    </source>
</evidence>
<dbReference type="GO" id="GO:0005886">
    <property type="term" value="C:plasma membrane"/>
    <property type="evidence" value="ECO:0007669"/>
    <property type="project" value="UniProtKB-SubCell"/>
</dbReference>